<evidence type="ECO:0000313" key="3">
    <source>
        <dbReference type="EMBL" id="NLD25214.1"/>
    </source>
</evidence>
<accession>A0A847D0F3</accession>
<sequence length="210" mass="23739">MEDKKYLNEEKYQKVVKKLSKISIVILILGLLIGGGLIAYGFFKSNEKTTPAVVKEEEKSEEDIKAEIQALENEIAPLEAKKAEEFTQNGFSEEYYRLSNQIEEKDIKLGSLRVGSFEESKVFEDFKEKSDSIVKKVKYSPFYMIGGFIIFASFVVSFMVFLFSKRREISAFSVQQSMPVAKEGLEKIAPSLGEVGKEIAKGIKEGTKEE</sequence>
<keyword evidence="1" id="KW-0175">Coiled coil</keyword>
<evidence type="ECO:0000256" key="1">
    <source>
        <dbReference type="SAM" id="Coils"/>
    </source>
</evidence>
<keyword evidence="2" id="KW-1133">Transmembrane helix</keyword>
<organism evidence="3 4">
    <name type="scientific">Candidatus Dojkabacteria bacterium</name>
    <dbReference type="NCBI Taxonomy" id="2099670"/>
    <lineage>
        <taxon>Bacteria</taxon>
        <taxon>Candidatus Dojkabacteria</taxon>
    </lineage>
</organism>
<dbReference type="AlphaFoldDB" id="A0A847D0F3"/>
<keyword evidence="2" id="KW-0812">Transmembrane</keyword>
<feature type="coiled-coil region" evidence="1">
    <location>
        <begin position="54"/>
        <end position="81"/>
    </location>
</feature>
<feature type="transmembrane region" description="Helical" evidence="2">
    <location>
        <begin position="142"/>
        <end position="163"/>
    </location>
</feature>
<comment type="caution">
    <text evidence="3">The sequence shown here is derived from an EMBL/GenBank/DDBJ whole genome shotgun (WGS) entry which is preliminary data.</text>
</comment>
<dbReference type="Proteomes" id="UP000545876">
    <property type="component" value="Unassembled WGS sequence"/>
</dbReference>
<keyword evidence="2" id="KW-0472">Membrane</keyword>
<reference evidence="3 4" key="1">
    <citation type="journal article" date="2020" name="Biotechnol. Biofuels">
        <title>New insights from the biogas microbiome by comprehensive genome-resolved metagenomics of nearly 1600 species originating from multiple anaerobic digesters.</title>
        <authorList>
            <person name="Campanaro S."/>
            <person name="Treu L."/>
            <person name="Rodriguez-R L.M."/>
            <person name="Kovalovszki A."/>
            <person name="Ziels R.M."/>
            <person name="Maus I."/>
            <person name="Zhu X."/>
            <person name="Kougias P.G."/>
            <person name="Basile A."/>
            <person name="Luo G."/>
            <person name="Schluter A."/>
            <person name="Konstantinidis K.T."/>
            <person name="Angelidaki I."/>
        </authorList>
    </citation>
    <scope>NUCLEOTIDE SEQUENCE [LARGE SCALE GENOMIC DNA]</scope>
    <source>
        <strain evidence="3">AS06rmzACSIP_65</strain>
    </source>
</reference>
<name>A0A847D0F3_9BACT</name>
<evidence type="ECO:0000256" key="2">
    <source>
        <dbReference type="SAM" id="Phobius"/>
    </source>
</evidence>
<gene>
    <name evidence="3" type="ORF">GX656_01050</name>
</gene>
<proteinExistence type="predicted"/>
<feature type="transmembrane region" description="Helical" evidence="2">
    <location>
        <begin position="21"/>
        <end position="43"/>
    </location>
</feature>
<evidence type="ECO:0000313" key="4">
    <source>
        <dbReference type="Proteomes" id="UP000545876"/>
    </source>
</evidence>
<protein>
    <submittedName>
        <fullName evidence="3">Uncharacterized protein</fullName>
    </submittedName>
</protein>
<dbReference type="EMBL" id="JAAZBX010000002">
    <property type="protein sequence ID" value="NLD25214.1"/>
    <property type="molecule type" value="Genomic_DNA"/>
</dbReference>